<dbReference type="InterPro" id="IPR056676">
    <property type="entry name" value="DUF7774"/>
</dbReference>
<gene>
    <name evidence="2" type="ORF">SVUK_LOCUS17438</name>
</gene>
<dbReference type="Pfam" id="PF24983">
    <property type="entry name" value="DUF7774"/>
    <property type="match status" value="1"/>
</dbReference>
<dbReference type="PANTHER" id="PTHR38630">
    <property type="entry name" value="PROTEIN CBG12780"/>
    <property type="match status" value="1"/>
</dbReference>
<reference evidence="2 3" key="1">
    <citation type="submission" date="2018-11" db="EMBL/GenBank/DDBJ databases">
        <authorList>
            <consortium name="Pathogen Informatics"/>
        </authorList>
    </citation>
    <scope>NUCLEOTIDE SEQUENCE [LARGE SCALE GENOMIC DNA]</scope>
</reference>
<sequence length="172" mass="20109">MQKVLKELEQVMLAVTPLETSHFYVETNLFQRRTLDAAKKILKIAHKEKAIEKTLTKEENEIVSKFFSGKIPYDQNVLNVLDRVLDKTIDYLQTHGAHLDPETKRLIDKRKALKAAMLETMLATPKFIPNTWVRQYDRLHKQALQDTKGINWARVILFYPRQRSFDDGEADI</sequence>
<name>A0A3P7JA97_STRVU</name>
<dbReference type="AlphaFoldDB" id="A0A3P7JA97"/>
<evidence type="ECO:0000313" key="2">
    <source>
        <dbReference type="EMBL" id="VDM82440.1"/>
    </source>
</evidence>
<keyword evidence="3" id="KW-1185">Reference proteome</keyword>
<dbReference type="Proteomes" id="UP000270094">
    <property type="component" value="Unassembled WGS sequence"/>
</dbReference>
<proteinExistence type="predicted"/>
<dbReference type="EMBL" id="UYYB01117715">
    <property type="protein sequence ID" value="VDM82440.1"/>
    <property type="molecule type" value="Genomic_DNA"/>
</dbReference>
<feature type="non-terminal residue" evidence="2">
    <location>
        <position position="172"/>
    </location>
</feature>
<dbReference type="OrthoDB" id="5855418at2759"/>
<feature type="domain" description="DUF7774" evidence="1">
    <location>
        <begin position="34"/>
        <end position="121"/>
    </location>
</feature>
<organism evidence="2 3">
    <name type="scientific">Strongylus vulgaris</name>
    <name type="common">Blood worm</name>
    <dbReference type="NCBI Taxonomy" id="40348"/>
    <lineage>
        <taxon>Eukaryota</taxon>
        <taxon>Metazoa</taxon>
        <taxon>Ecdysozoa</taxon>
        <taxon>Nematoda</taxon>
        <taxon>Chromadorea</taxon>
        <taxon>Rhabditida</taxon>
        <taxon>Rhabditina</taxon>
        <taxon>Rhabditomorpha</taxon>
        <taxon>Strongyloidea</taxon>
        <taxon>Strongylidae</taxon>
        <taxon>Strongylus</taxon>
    </lineage>
</organism>
<dbReference type="PANTHER" id="PTHR38630:SF1">
    <property type="entry name" value="DEK_C DOMAIN-CONTAINING PROTEIN-RELATED"/>
    <property type="match status" value="1"/>
</dbReference>
<evidence type="ECO:0000313" key="3">
    <source>
        <dbReference type="Proteomes" id="UP000270094"/>
    </source>
</evidence>
<accession>A0A3P7JA97</accession>
<evidence type="ECO:0000259" key="1">
    <source>
        <dbReference type="Pfam" id="PF24983"/>
    </source>
</evidence>
<protein>
    <recommendedName>
        <fullName evidence="1">DUF7774 domain-containing protein</fullName>
    </recommendedName>
</protein>